<keyword evidence="2" id="KW-1185">Reference proteome</keyword>
<protein>
    <submittedName>
        <fullName evidence="1">Uncharacterized protein</fullName>
    </submittedName>
</protein>
<dbReference type="Proteomes" id="UP001234178">
    <property type="component" value="Unassembled WGS sequence"/>
</dbReference>
<dbReference type="EMBL" id="JAOYFB010000037">
    <property type="protein sequence ID" value="KAK4022020.1"/>
    <property type="molecule type" value="Genomic_DNA"/>
</dbReference>
<name>A0ABR0AA57_9CRUS</name>
<proteinExistence type="predicted"/>
<accession>A0ABR0AA57</accession>
<organism evidence="1 2">
    <name type="scientific">Daphnia magna</name>
    <dbReference type="NCBI Taxonomy" id="35525"/>
    <lineage>
        <taxon>Eukaryota</taxon>
        <taxon>Metazoa</taxon>
        <taxon>Ecdysozoa</taxon>
        <taxon>Arthropoda</taxon>
        <taxon>Crustacea</taxon>
        <taxon>Branchiopoda</taxon>
        <taxon>Diplostraca</taxon>
        <taxon>Cladocera</taxon>
        <taxon>Anomopoda</taxon>
        <taxon>Daphniidae</taxon>
        <taxon>Daphnia</taxon>
    </lineage>
</organism>
<comment type="caution">
    <text evidence="1">The sequence shown here is derived from an EMBL/GenBank/DDBJ whole genome shotgun (WGS) entry which is preliminary data.</text>
</comment>
<reference evidence="1 2" key="1">
    <citation type="journal article" date="2023" name="Nucleic Acids Res.">
        <title>The hologenome of Daphnia magna reveals possible DNA methylation and microbiome-mediated evolution of the host genome.</title>
        <authorList>
            <person name="Chaturvedi A."/>
            <person name="Li X."/>
            <person name="Dhandapani V."/>
            <person name="Marshall H."/>
            <person name="Kissane S."/>
            <person name="Cuenca-Cambronero M."/>
            <person name="Asole G."/>
            <person name="Calvet F."/>
            <person name="Ruiz-Romero M."/>
            <person name="Marangio P."/>
            <person name="Guigo R."/>
            <person name="Rago D."/>
            <person name="Mirbahai L."/>
            <person name="Eastwood N."/>
            <person name="Colbourne J.K."/>
            <person name="Zhou J."/>
            <person name="Mallon E."/>
            <person name="Orsini L."/>
        </authorList>
    </citation>
    <scope>NUCLEOTIDE SEQUENCE [LARGE SCALE GENOMIC DNA]</scope>
    <source>
        <strain evidence="1">LRV0_1</strain>
    </source>
</reference>
<sequence length="151" mass="16913">MRCDDDHGLKDPLNVSLKELEEDETGESWKTDKEGKSGWVGGGSSLSGWLRGLDSLKWKLTRGIECHQTAGLVRRNSYFCVVVFFFNDSLNVQTPSIVMLTKSSKWFSCRLVIRNDTRETLSSPLVRVYSAAEQKTYEATGKCVKAAEGLK</sequence>
<evidence type="ECO:0000313" key="2">
    <source>
        <dbReference type="Proteomes" id="UP001234178"/>
    </source>
</evidence>
<gene>
    <name evidence="1" type="ORF">OUZ56_007507</name>
</gene>
<evidence type="ECO:0000313" key="1">
    <source>
        <dbReference type="EMBL" id="KAK4022020.1"/>
    </source>
</evidence>